<evidence type="ECO:0000256" key="1">
    <source>
        <dbReference type="SAM" id="MobiDB-lite"/>
    </source>
</evidence>
<proteinExistence type="predicted"/>
<dbReference type="GO" id="GO:0016746">
    <property type="term" value="F:acyltransferase activity"/>
    <property type="evidence" value="ECO:0007669"/>
    <property type="project" value="UniProtKB-KW"/>
</dbReference>
<protein>
    <submittedName>
        <fullName evidence="2">GNAT family N-acetyltransferase</fullName>
        <ecNumber evidence="2">2.3.-.-</ecNumber>
    </submittedName>
</protein>
<dbReference type="EC" id="2.3.-.-" evidence="2"/>
<keyword evidence="2" id="KW-0012">Acyltransferase</keyword>
<dbReference type="EMBL" id="JBHMCR010000006">
    <property type="protein sequence ID" value="MFB9521007.1"/>
    <property type="molecule type" value="Genomic_DNA"/>
</dbReference>
<keyword evidence="2" id="KW-0808">Transferase</keyword>
<feature type="region of interest" description="Disordered" evidence="1">
    <location>
        <begin position="76"/>
        <end position="103"/>
    </location>
</feature>
<accession>A0ABV5PCT1</accession>
<dbReference type="Gene3D" id="3.40.630.30">
    <property type="match status" value="1"/>
</dbReference>
<evidence type="ECO:0000313" key="3">
    <source>
        <dbReference type="Proteomes" id="UP001589718"/>
    </source>
</evidence>
<organism evidence="2 3">
    <name type="scientific">Streptomyces cremeus</name>
    <dbReference type="NCBI Taxonomy" id="66881"/>
    <lineage>
        <taxon>Bacteria</taxon>
        <taxon>Bacillati</taxon>
        <taxon>Actinomycetota</taxon>
        <taxon>Actinomycetes</taxon>
        <taxon>Kitasatosporales</taxon>
        <taxon>Streptomycetaceae</taxon>
        <taxon>Streptomyces</taxon>
    </lineage>
</organism>
<sequence>MPELLTARLRLRPLRDADLDTLTELNADPEVMRDEWAARGDGIFAVEVRESGEFTGRAGAVRQRLSCRERRFGGRGAQAGHAVGAGDGGAGAWSAGAGVRAHE</sequence>
<dbReference type="SUPFAM" id="SSF55729">
    <property type="entry name" value="Acyl-CoA N-acyltransferases (Nat)"/>
    <property type="match status" value="1"/>
</dbReference>
<gene>
    <name evidence="2" type="ORF">ACFFTU_13690</name>
</gene>
<evidence type="ECO:0000313" key="2">
    <source>
        <dbReference type="EMBL" id="MFB9521007.1"/>
    </source>
</evidence>
<name>A0ABV5PCT1_STRCM</name>
<dbReference type="RefSeq" id="WP_345223189.1">
    <property type="nucleotide sequence ID" value="NZ_BAAAXE010000013.1"/>
</dbReference>
<feature type="compositionally biased region" description="Low complexity" evidence="1">
    <location>
        <begin position="92"/>
        <end position="103"/>
    </location>
</feature>
<reference evidence="2 3" key="1">
    <citation type="submission" date="2024-09" db="EMBL/GenBank/DDBJ databases">
        <authorList>
            <person name="Sun Q."/>
            <person name="Mori K."/>
        </authorList>
    </citation>
    <scope>NUCLEOTIDE SEQUENCE [LARGE SCALE GENOMIC DNA]</scope>
    <source>
        <strain evidence="2 3">JCM 4362</strain>
    </source>
</reference>
<dbReference type="Proteomes" id="UP001589718">
    <property type="component" value="Unassembled WGS sequence"/>
</dbReference>
<dbReference type="InterPro" id="IPR016181">
    <property type="entry name" value="Acyl_CoA_acyltransferase"/>
</dbReference>
<comment type="caution">
    <text evidence="2">The sequence shown here is derived from an EMBL/GenBank/DDBJ whole genome shotgun (WGS) entry which is preliminary data.</text>
</comment>
<keyword evidence="3" id="KW-1185">Reference proteome</keyword>